<dbReference type="EMBL" id="QOCS01000009">
    <property type="protein sequence ID" value="RHW46907.1"/>
    <property type="molecule type" value="Genomic_DNA"/>
</dbReference>
<name>A0A3R7CKY0_9LACO</name>
<dbReference type="Proteomes" id="UP000284822">
    <property type="component" value="Unassembled WGS sequence"/>
</dbReference>
<dbReference type="PIRSF" id="PIRSF031653">
    <property type="entry name" value="UCP031653"/>
    <property type="match status" value="1"/>
</dbReference>
<dbReference type="AlphaFoldDB" id="A0A3R7CKY0"/>
<sequence length="92" mass="10859">MDITSRQEIIVWLSNGHLSKKLRRFGTVIYVSFKMKYLIMYVNSDQLTEKITQISKLSFVKKVEISPRQDLKTDYHEDNTNESTGIKQMEEN</sequence>
<dbReference type="InterPro" id="IPR016979">
    <property type="entry name" value="DUF2129"/>
</dbReference>
<keyword evidence="1" id="KW-0963">Cytoplasm</keyword>
<proteinExistence type="predicted"/>
<feature type="region of interest" description="Disordered" evidence="2">
    <location>
        <begin position="71"/>
        <end position="92"/>
    </location>
</feature>
<dbReference type="Pfam" id="PF09902">
    <property type="entry name" value="DUF2129"/>
    <property type="match status" value="1"/>
</dbReference>
<protein>
    <submittedName>
        <fullName evidence="3">DUF2129 domain-containing protein</fullName>
    </submittedName>
</protein>
<comment type="caution">
    <text evidence="3">The sequence shown here is derived from an EMBL/GenBank/DDBJ whole genome shotgun (WGS) entry which is preliminary data.</text>
</comment>
<reference evidence="3 4" key="1">
    <citation type="submission" date="2018-07" db="EMBL/GenBank/DDBJ databases">
        <title>Genome sequences of six Lactobacillus spp. isolated from bumble bee guts.</title>
        <authorList>
            <person name="Motta E.V.S."/>
            <person name="Moran N.A."/>
        </authorList>
    </citation>
    <scope>NUCLEOTIDE SEQUENCE [LARGE SCALE GENOMIC DNA]</scope>
    <source>
        <strain evidence="3 4">LV-8.1</strain>
    </source>
</reference>
<accession>A0A3R7CKY0</accession>
<gene>
    <name evidence="3" type="ORF">DS832_05320</name>
</gene>
<evidence type="ECO:0000256" key="1">
    <source>
        <dbReference type="ARBA" id="ARBA00022490"/>
    </source>
</evidence>
<evidence type="ECO:0000313" key="4">
    <source>
        <dbReference type="Proteomes" id="UP000284822"/>
    </source>
</evidence>
<evidence type="ECO:0000313" key="3">
    <source>
        <dbReference type="EMBL" id="RHW46907.1"/>
    </source>
</evidence>
<dbReference type="RefSeq" id="WP_118910697.1">
    <property type="nucleotide sequence ID" value="NZ_QOCS01000009.1"/>
</dbReference>
<evidence type="ECO:0000256" key="2">
    <source>
        <dbReference type="SAM" id="MobiDB-lite"/>
    </source>
</evidence>
<organism evidence="3 4">
    <name type="scientific">Bombilactobacillus bombi</name>
    <dbReference type="NCBI Taxonomy" id="1303590"/>
    <lineage>
        <taxon>Bacteria</taxon>
        <taxon>Bacillati</taxon>
        <taxon>Bacillota</taxon>
        <taxon>Bacilli</taxon>
        <taxon>Lactobacillales</taxon>
        <taxon>Lactobacillaceae</taxon>
        <taxon>Bombilactobacillus</taxon>
    </lineage>
</organism>